<keyword evidence="1 2" id="KW-0732">Signal</keyword>
<dbReference type="Pfam" id="PF18962">
    <property type="entry name" value="Por_Secre_tail"/>
    <property type="match status" value="1"/>
</dbReference>
<feature type="chain" id="PRO_5008391958" description="Secretion system C-terminal sorting domain-containing protein" evidence="2">
    <location>
        <begin position="18"/>
        <end position="294"/>
    </location>
</feature>
<evidence type="ECO:0000259" key="3">
    <source>
        <dbReference type="Pfam" id="PF07675"/>
    </source>
</evidence>
<dbReference type="EMBL" id="LXIE01000050">
    <property type="protein sequence ID" value="OAD90018.1"/>
    <property type="molecule type" value="Genomic_DNA"/>
</dbReference>
<name>A0A1A9L9S4_9FLAO</name>
<dbReference type="NCBIfam" id="TIGR04183">
    <property type="entry name" value="Por_Secre_tail"/>
    <property type="match status" value="1"/>
</dbReference>
<dbReference type="Pfam" id="PF07675">
    <property type="entry name" value="Cleaved_Adhesin"/>
    <property type="match status" value="1"/>
</dbReference>
<dbReference type="InterPro" id="IPR011628">
    <property type="entry name" value="Cleaved_adhesin"/>
</dbReference>
<dbReference type="Proteomes" id="UP000077552">
    <property type="component" value="Unassembled WGS sequence"/>
</dbReference>
<evidence type="ECO:0000256" key="1">
    <source>
        <dbReference type="ARBA" id="ARBA00022729"/>
    </source>
</evidence>
<accession>A0A1A9L9S4</accession>
<feature type="signal peptide" evidence="2">
    <location>
        <begin position="1"/>
        <end position="17"/>
    </location>
</feature>
<comment type="caution">
    <text evidence="5">The sequence shown here is derived from an EMBL/GenBank/DDBJ whole genome shotgun (WGS) entry which is preliminary data.</text>
</comment>
<proteinExistence type="predicted"/>
<dbReference type="AlphaFoldDB" id="A0A1A9L9S4"/>
<evidence type="ECO:0000313" key="5">
    <source>
        <dbReference type="EMBL" id="OAD90018.1"/>
    </source>
</evidence>
<gene>
    <name evidence="5" type="ORF">A7A78_07310</name>
</gene>
<dbReference type="OrthoDB" id="1405746at2"/>
<evidence type="ECO:0000256" key="2">
    <source>
        <dbReference type="SAM" id="SignalP"/>
    </source>
</evidence>
<evidence type="ECO:0000313" key="6">
    <source>
        <dbReference type="Proteomes" id="UP000077552"/>
    </source>
</evidence>
<protein>
    <recommendedName>
        <fullName evidence="7">Secretion system C-terminal sorting domain-containing protein</fullName>
    </recommendedName>
</protein>
<dbReference type="STRING" id="1385699.A7A78_07310"/>
<dbReference type="InterPro" id="IPR026444">
    <property type="entry name" value="Secre_tail"/>
</dbReference>
<evidence type="ECO:0008006" key="7">
    <source>
        <dbReference type="Google" id="ProtNLM"/>
    </source>
</evidence>
<evidence type="ECO:0000259" key="4">
    <source>
        <dbReference type="Pfam" id="PF18962"/>
    </source>
</evidence>
<reference evidence="5 6" key="1">
    <citation type="submission" date="2016-05" db="EMBL/GenBank/DDBJ databases">
        <title>Genome sequencing of Vitellibacter soesokkakensis RSSK-12.</title>
        <authorList>
            <person name="Thevarajoo S."/>
            <person name="Selvaratnam C."/>
            <person name="Goh K.M."/>
            <person name="Chan K.-G."/>
            <person name="Chong C.S."/>
        </authorList>
    </citation>
    <scope>NUCLEOTIDE SEQUENCE [LARGE SCALE GENOMIC DNA]</scope>
    <source>
        <strain evidence="5 6">RSSK-12</strain>
    </source>
</reference>
<feature type="domain" description="Secretion system C-terminal sorting" evidence="4">
    <location>
        <begin position="229"/>
        <end position="291"/>
    </location>
</feature>
<sequence>MKKITLLAALFAGFAMNAQTTIFEDDFEAYDDFIIENVGDWTLVDLDLLPTYGFTGITFDNSGYTGAFIVFNSTTTNPPLDPTADSDWTAYSGVKAMTSFAAVPDGTTNANNDWLISPQMTLGAAGNTLSFWAKAADALYSEETFNILISTVDTDPSNFSPLETGLVPQAIDWEEFTVDLDAYAGQDVYIAINHVGADQFGFQVDDFKVTADVLGVNDIAFSGFNYFVANNQLNLSANTSMEQVALYNMLGQQVVSQKLNSNNETVEISGLQSGVYIATVSIDGASKSFKIVKN</sequence>
<dbReference type="NCBIfam" id="NF038128">
    <property type="entry name" value="choice_anch_J"/>
    <property type="match status" value="1"/>
</dbReference>
<organism evidence="5 6">
    <name type="scientific">Aequorivita soesokkakensis</name>
    <dbReference type="NCBI Taxonomy" id="1385699"/>
    <lineage>
        <taxon>Bacteria</taxon>
        <taxon>Pseudomonadati</taxon>
        <taxon>Bacteroidota</taxon>
        <taxon>Flavobacteriia</taxon>
        <taxon>Flavobacteriales</taxon>
        <taxon>Flavobacteriaceae</taxon>
        <taxon>Aequorivita</taxon>
    </lineage>
</organism>
<feature type="domain" description="Cleaved adhesin" evidence="3">
    <location>
        <begin position="88"/>
        <end position="208"/>
    </location>
</feature>
<dbReference type="Gene3D" id="2.60.120.200">
    <property type="match status" value="1"/>
</dbReference>
<keyword evidence="6" id="KW-1185">Reference proteome</keyword>
<dbReference type="RefSeq" id="WP_068763048.1">
    <property type="nucleotide sequence ID" value="NZ_LXIE01000050.1"/>
</dbReference>